<gene>
    <name evidence="1" type="ORF">JTBM06_V1_40021</name>
</gene>
<organism evidence="1">
    <name type="scientific">uncultured Woeseiaceae bacterium</name>
    <dbReference type="NCBI Taxonomy" id="1983305"/>
    <lineage>
        <taxon>Bacteria</taxon>
        <taxon>Pseudomonadati</taxon>
        <taxon>Pseudomonadota</taxon>
        <taxon>Gammaproteobacteria</taxon>
        <taxon>Woeseiales</taxon>
        <taxon>Woeseiaceae</taxon>
        <taxon>environmental samples</taxon>
    </lineage>
</organism>
<proteinExistence type="predicted"/>
<sequence>MKLLVPGTGNQKANKAKAVRFVVEKIIDAASSDEKSGEVVAKTGDIYTVSAYAETPAAFAKTPGVGKEKNSIYASGHQVLMVRQIKNDDRILVYKLDPEAVSPPTGSSSIPWQDISKASDCVWVCKGSEIKLIDKK</sequence>
<evidence type="ECO:0000313" key="1">
    <source>
        <dbReference type="EMBL" id="VUX55544.1"/>
    </source>
</evidence>
<reference evidence="1" key="1">
    <citation type="submission" date="2019-07" db="EMBL/GenBank/DDBJ databases">
        <authorList>
            <person name="Weber M."/>
            <person name="Kostadinov I."/>
            <person name="Kostadinov D I."/>
        </authorList>
    </citation>
    <scope>NUCLEOTIDE SEQUENCE</scope>
    <source>
        <strain evidence="1">Gfbio:sag-sample-m06:053724c1-46a9-4a36-b237-ea2bf867836b</strain>
    </source>
</reference>
<protein>
    <submittedName>
        <fullName evidence="1">Uncharacterized protein</fullName>
    </submittedName>
</protein>
<dbReference type="AlphaFoldDB" id="A0A7D9H3L5"/>
<dbReference type="EMBL" id="LR633967">
    <property type="protein sequence ID" value="VUX55544.1"/>
    <property type="molecule type" value="Genomic_DNA"/>
</dbReference>
<name>A0A7D9H3L5_9GAMM</name>
<accession>A0A7D9H3L5</accession>